<evidence type="ECO:0000256" key="4">
    <source>
        <dbReference type="PROSITE-ProRule" id="PRU00284"/>
    </source>
</evidence>
<evidence type="ECO:0000256" key="3">
    <source>
        <dbReference type="ARBA" id="ARBA00029447"/>
    </source>
</evidence>
<dbReference type="Gene3D" id="1.10.287.950">
    <property type="entry name" value="Methyl-accepting chemotaxis protein"/>
    <property type="match status" value="1"/>
</dbReference>
<keyword evidence="6" id="KW-1133">Transmembrane helix</keyword>
<sequence>MRQLLSKLSIRVQVVVPVIIALALLTTGVLISSAKIKEAFNSVSVSTTNTITYKDNLTTVIDNIYSMRISAIYSLFKSSELDVLPKVLKENQEANNQLLDKIAELPDIQDEVDDLKSAMDHYVEYSLNTMLPLLRTKQGSTTLPQSFEQTYAQASDSYRDAGKQMVAAIRALSQRLNELSLNSLHVHEQEHTNTVDYSIVSLIVILLIAIGLGWLVSGFIVEPIKRLQHIMKKVAQGDLTSSIEVKGNNELSALALDVNQTIGQLKSTVDSLNRISVDVASASTELAAVMTQSSANSDQEKNEIEQVSSAIAQLEVTAKSVTENAQEADLAASQANKLVSESIIMFDSSLKATDEMSVQLNSAAQIINSLKEQSDRIGSVIEVIESISEQTNLLALNAAIEAARAGESGRGFAVVADEVRMLASRTQDSTKEIQAIINKLQEQSGSANNSMGLTLSALQENSEVASRVKISLDDILDSIRSLSSVNTQVASSSEEQRQVTEDIGRNISNIYELVSQNVTGITQSAAASHELSNLAEQQNQKLNEFKVV</sequence>
<dbReference type="OrthoDB" id="5593683at2"/>
<evidence type="ECO:0000256" key="1">
    <source>
        <dbReference type="ARBA" id="ARBA00004370"/>
    </source>
</evidence>
<feature type="domain" description="HAMP" evidence="8">
    <location>
        <begin position="218"/>
        <end position="270"/>
    </location>
</feature>
<dbReference type="EMBL" id="RJVQ01000001">
    <property type="protein sequence ID" value="RQW64916.1"/>
    <property type="molecule type" value="Genomic_DNA"/>
</dbReference>
<dbReference type="PANTHER" id="PTHR32089:SF33">
    <property type="entry name" value="TOXIN COREGULATED PILUS BIOSYNTHESIS PROTEIN I"/>
    <property type="match status" value="1"/>
</dbReference>
<dbReference type="GO" id="GO:0016020">
    <property type="term" value="C:membrane"/>
    <property type="evidence" value="ECO:0007669"/>
    <property type="project" value="UniProtKB-SubCell"/>
</dbReference>
<dbReference type="CDD" id="cd11386">
    <property type="entry name" value="MCP_signal"/>
    <property type="match status" value="1"/>
</dbReference>
<accession>A0A3N9U9K3</accession>
<dbReference type="PROSITE" id="PS50111">
    <property type="entry name" value="CHEMOTAXIS_TRANSDUC_2"/>
    <property type="match status" value="1"/>
</dbReference>
<keyword evidence="6" id="KW-0472">Membrane</keyword>
<feature type="transmembrane region" description="Helical" evidence="6">
    <location>
        <begin position="12"/>
        <end position="31"/>
    </location>
</feature>
<reference evidence="9 10" key="1">
    <citation type="submission" date="2018-11" db="EMBL/GenBank/DDBJ databases">
        <title>Vibrio LJC006 sp. nov., isolated from seawater during the bloom of the enteromorpha.</title>
        <authorList>
            <person name="Liang J."/>
        </authorList>
    </citation>
    <scope>NUCLEOTIDE SEQUENCE [LARGE SCALE GENOMIC DNA]</scope>
    <source>
        <strain evidence="9 10">LJC006</strain>
    </source>
</reference>
<comment type="subcellular location">
    <subcellularLocation>
        <location evidence="1">Membrane</location>
    </subcellularLocation>
</comment>
<organism evidence="9 10">
    <name type="scientific">Vibrio viridaestus</name>
    <dbReference type="NCBI Taxonomy" id="2487322"/>
    <lineage>
        <taxon>Bacteria</taxon>
        <taxon>Pseudomonadati</taxon>
        <taxon>Pseudomonadota</taxon>
        <taxon>Gammaproteobacteria</taxon>
        <taxon>Vibrionales</taxon>
        <taxon>Vibrionaceae</taxon>
        <taxon>Vibrio</taxon>
    </lineage>
</organism>
<feature type="coiled-coil region" evidence="5">
    <location>
        <begin position="297"/>
        <end position="331"/>
    </location>
</feature>
<dbReference type="InterPro" id="IPR004089">
    <property type="entry name" value="MCPsignal_dom"/>
</dbReference>
<feature type="transmembrane region" description="Helical" evidence="6">
    <location>
        <begin position="197"/>
        <end position="221"/>
    </location>
</feature>
<dbReference type="SMART" id="SM00304">
    <property type="entry name" value="HAMP"/>
    <property type="match status" value="1"/>
</dbReference>
<evidence type="ECO:0000259" key="8">
    <source>
        <dbReference type="PROSITE" id="PS50885"/>
    </source>
</evidence>
<dbReference type="RefSeq" id="WP_124935566.1">
    <property type="nucleotide sequence ID" value="NZ_RJVQ01000001.1"/>
</dbReference>
<dbReference type="GO" id="GO:0007165">
    <property type="term" value="P:signal transduction"/>
    <property type="evidence" value="ECO:0007669"/>
    <property type="project" value="UniProtKB-KW"/>
</dbReference>
<name>A0A3N9U9K3_9VIBR</name>
<dbReference type="GO" id="GO:0004888">
    <property type="term" value="F:transmembrane signaling receptor activity"/>
    <property type="evidence" value="ECO:0007669"/>
    <property type="project" value="InterPro"/>
</dbReference>
<evidence type="ECO:0000256" key="2">
    <source>
        <dbReference type="ARBA" id="ARBA00023224"/>
    </source>
</evidence>
<dbReference type="SMART" id="SM00283">
    <property type="entry name" value="MA"/>
    <property type="match status" value="1"/>
</dbReference>
<evidence type="ECO:0000313" key="9">
    <source>
        <dbReference type="EMBL" id="RQW64916.1"/>
    </source>
</evidence>
<keyword evidence="5" id="KW-0175">Coiled coil</keyword>
<dbReference type="Gene3D" id="6.10.340.10">
    <property type="match status" value="1"/>
</dbReference>
<dbReference type="Pfam" id="PF00015">
    <property type="entry name" value="MCPsignal"/>
    <property type="match status" value="1"/>
</dbReference>
<dbReference type="FunFam" id="1.10.287.950:FF:000001">
    <property type="entry name" value="Methyl-accepting chemotaxis sensory transducer"/>
    <property type="match status" value="1"/>
</dbReference>
<evidence type="ECO:0000313" key="10">
    <source>
        <dbReference type="Proteomes" id="UP000281112"/>
    </source>
</evidence>
<feature type="domain" description="Methyl-accepting transducer" evidence="7">
    <location>
        <begin position="275"/>
        <end position="511"/>
    </location>
</feature>
<dbReference type="CDD" id="cd06225">
    <property type="entry name" value="HAMP"/>
    <property type="match status" value="1"/>
</dbReference>
<dbReference type="SUPFAM" id="SSF58104">
    <property type="entry name" value="Methyl-accepting chemotaxis protein (MCP) signaling domain"/>
    <property type="match status" value="1"/>
</dbReference>
<dbReference type="Pfam" id="PF00672">
    <property type="entry name" value="HAMP"/>
    <property type="match status" value="1"/>
</dbReference>
<comment type="similarity">
    <text evidence="3">Belongs to the methyl-accepting chemotaxis (MCP) protein family.</text>
</comment>
<dbReference type="PRINTS" id="PR00260">
    <property type="entry name" value="CHEMTRNSDUCR"/>
</dbReference>
<gene>
    <name evidence="9" type="ORF">EES38_02440</name>
</gene>
<dbReference type="InterPro" id="IPR003660">
    <property type="entry name" value="HAMP_dom"/>
</dbReference>
<dbReference type="PANTHER" id="PTHR32089">
    <property type="entry name" value="METHYL-ACCEPTING CHEMOTAXIS PROTEIN MCPB"/>
    <property type="match status" value="1"/>
</dbReference>
<evidence type="ECO:0000259" key="7">
    <source>
        <dbReference type="PROSITE" id="PS50111"/>
    </source>
</evidence>
<comment type="caution">
    <text evidence="9">The sequence shown here is derived from an EMBL/GenBank/DDBJ whole genome shotgun (WGS) entry which is preliminary data.</text>
</comment>
<dbReference type="InterPro" id="IPR004090">
    <property type="entry name" value="Chemotax_Me-accpt_rcpt"/>
</dbReference>
<evidence type="ECO:0000256" key="5">
    <source>
        <dbReference type="SAM" id="Coils"/>
    </source>
</evidence>
<dbReference type="PROSITE" id="PS50885">
    <property type="entry name" value="HAMP"/>
    <property type="match status" value="1"/>
</dbReference>
<protein>
    <submittedName>
        <fullName evidence="9">Methyl-accepting chemotaxis protein</fullName>
    </submittedName>
</protein>
<keyword evidence="2 4" id="KW-0807">Transducer</keyword>
<evidence type="ECO:0000256" key="6">
    <source>
        <dbReference type="SAM" id="Phobius"/>
    </source>
</evidence>
<proteinExistence type="inferred from homology"/>
<dbReference type="GO" id="GO:0006935">
    <property type="term" value="P:chemotaxis"/>
    <property type="evidence" value="ECO:0007669"/>
    <property type="project" value="InterPro"/>
</dbReference>
<dbReference type="Proteomes" id="UP000281112">
    <property type="component" value="Unassembled WGS sequence"/>
</dbReference>
<keyword evidence="10" id="KW-1185">Reference proteome</keyword>
<keyword evidence="6" id="KW-0812">Transmembrane</keyword>
<dbReference type="AlphaFoldDB" id="A0A3N9U9K3"/>